<dbReference type="Pfam" id="PF01594">
    <property type="entry name" value="AI-2E_transport"/>
    <property type="match status" value="1"/>
</dbReference>
<evidence type="ECO:0000256" key="5">
    <source>
        <dbReference type="ARBA" id="ARBA00023136"/>
    </source>
</evidence>
<dbReference type="RefSeq" id="WP_267162269.1">
    <property type="nucleotide sequence ID" value="NZ_CP112972.1"/>
</dbReference>
<dbReference type="GeneID" id="76631657"/>
<reference evidence="8 9" key="1">
    <citation type="journal article" date="2019" name="Int. J. Syst. Evol. Microbiol.">
        <title>The Global Catalogue of Microorganisms (GCM) 10K type strain sequencing project: providing services to taxonomists for standard genome sequencing and annotation.</title>
        <authorList>
            <consortium name="The Broad Institute Genomics Platform"/>
            <consortium name="The Broad Institute Genome Sequencing Center for Infectious Disease"/>
            <person name="Wu L."/>
            <person name="Ma J."/>
        </authorList>
    </citation>
    <scope>NUCLEOTIDE SEQUENCE [LARGE SCALE GENOMIC DNA]</scope>
    <source>
        <strain evidence="8 9">JCM 30072</strain>
    </source>
</reference>
<feature type="transmembrane region" description="Helical" evidence="7">
    <location>
        <begin position="290"/>
        <end position="317"/>
    </location>
</feature>
<feature type="transmembrane region" description="Helical" evidence="7">
    <location>
        <begin position="137"/>
        <end position="156"/>
    </location>
</feature>
<dbReference type="PANTHER" id="PTHR21716:SF4">
    <property type="entry name" value="TRANSMEMBRANE PROTEIN 245"/>
    <property type="match status" value="1"/>
</dbReference>
<dbReference type="InterPro" id="IPR002549">
    <property type="entry name" value="AI-2E-like"/>
</dbReference>
<feature type="transmembrane region" description="Helical" evidence="7">
    <location>
        <begin position="253"/>
        <end position="270"/>
    </location>
</feature>
<evidence type="ECO:0000256" key="7">
    <source>
        <dbReference type="SAM" id="Phobius"/>
    </source>
</evidence>
<feature type="transmembrane region" description="Helical" evidence="7">
    <location>
        <begin position="218"/>
        <end position="241"/>
    </location>
</feature>
<feature type="transmembrane region" description="Helical" evidence="7">
    <location>
        <begin position="55"/>
        <end position="80"/>
    </location>
</feature>
<dbReference type="EMBL" id="JBHSZI010000001">
    <property type="protein sequence ID" value="MFC7059489.1"/>
    <property type="molecule type" value="Genomic_DNA"/>
</dbReference>
<evidence type="ECO:0000313" key="8">
    <source>
        <dbReference type="EMBL" id="MFC7059489.1"/>
    </source>
</evidence>
<evidence type="ECO:0000256" key="1">
    <source>
        <dbReference type="ARBA" id="ARBA00004141"/>
    </source>
</evidence>
<accession>A0ABD5W430</accession>
<keyword evidence="3 7" id="KW-0812">Transmembrane</keyword>
<proteinExistence type="inferred from homology"/>
<feature type="transmembrane region" description="Helical" evidence="7">
    <location>
        <begin position="188"/>
        <end position="212"/>
    </location>
</feature>
<dbReference type="GO" id="GO:0016020">
    <property type="term" value="C:membrane"/>
    <property type="evidence" value="ECO:0007669"/>
    <property type="project" value="UniProtKB-SubCell"/>
</dbReference>
<feature type="transmembrane region" description="Helical" evidence="7">
    <location>
        <begin position="162"/>
        <end position="181"/>
    </location>
</feature>
<evidence type="ECO:0000256" key="4">
    <source>
        <dbReference type="ARBA" id="ARBA00022989"/>
    </source>
</evidence>
<organism evidence="8 9">
    <name type="scientific">Halovenus salina</name>
    <dbReference type="NCBI Taxonomy" id="1510225"/>
    <lineage>
        <taxon>Archaea</taxon>
        <taxon>Methanobacteriati</taxon>
        <taxon>Methanobacteriota</taxon>
        <taxon>Stenosarchaea group</taxon>
        <taxon>Halobacteria</taxon>
        <taxon>Halobacteriales</taxon>
        <taxon>Haloarculaceae</taxon>
        <taxon>Halovenus</taxon>
    </lineage>
</organism>
<protein>
    <submittedName>
        <fullName evidence="8">AI-2E family transporter</fullName>
    </submittedName>
</protein>
<sequence>MNKQQGFLLVLLAISGAVSLVIVLPFVQYVLGAVIVAYVLYPVNERLVPVLGPRLAPFVVILGASLTVFVPVGYLVFILARDLIALSNGETGLQTDQVETTVRDLTGQQIDLSDSVNSLGTELLGILFTDISAMVSFGLRLSVGLALVVFVLYYLLRDGDDFVAWIIEIAPMGNTVCGRLFRRIDKTTWGVVVGHLLVAVLQGLVGGLGLLIAGVPNVVFWTFAMVVLSLLPLIGAFLVWAPAAAYLLTIGQIRPGVFVLVYGALIVSMIDNYVRPLLIDREASLNPAVVLIAVFGGTYAIGVTGLFVGPVILAVFVATAEAFNEEYDALGESAVKSGGDLSDPPEGTPEASDP</sequence>
<dbReference type="PANTHER" id="PTHR21716">
    <property type="entry name" value="TRANSMEMBRANE PROTEIN"/>
    <property type="match status" value="1"/>
</dbReference>
<dbReference type="AlphaFoldDB" id="A0ABD5W430"/>
<evidence type="ECO:0000256" key="6">
    <source>
        <dbReference type="SAM" id="MobiDB-lite"/>
    </source>
</evidence>
<dbReference type="Proteomes" id="UP001596445">
    <property type="component" value="Unassembled WGS sequence"/>
</dbReference>
<keyword evidence="5 7" id="KW-0472">Membrane</keyword>
<evidence type="ECO:0000256" key="3">
    <source>
        <dbReference type="ARBA" id="ARBA00022692"/>
    </source>
</evidence>
<comment type="similarity">
    <text evidence="2">Belongs to the autoinducer-2 exporter (AI-2E) (TC 2.A.86) family.</text>
</comment>
<comment type="caution">
    <text evidence="8">The sequence shown here is derived from an EMBL/GenBank/DDBJ whole genome shotgun (WGS) entry which is preliminary data.</text>
</comment>
<comment type="subcellular location">
    <subcellularLocation>
        <location evidence="1">Membrane</location>
        <topology evidence="1">Multi-pass membrane protein</topology>
    </subcellularLocation>
</comment>
<gene>
    <name evidence="8" type="ORF">ACFQQG_16540</name>
</gene>
<evidence type="ECO:0000313" key="9">
    <source>
        <dbReference type="Proteomes" id="UP001596445"/>
    </source>
</evidence>
<name>A0ABD5W430_9EURY</name>
<keyword evidence="4 7" id="KW-1133">Transmembrane helix</keyword>
<keyword evidence="9" id="KW-1185">Reference proteome</keyword>
<feature type="region of interest" description="Disordered" evidence="6">
    <location>
        <begin position="334"/>
        <end position="354"/>
    </location>
</feature>
<feature type="transmembrane region" description="Helical" evidence="7">
    <location>
        <begin position="7"/>
        <end position="40"/>
    </location>
</feature>
<evidence type="ECO:0000256" key="2">
    <source>
        <dbReference type="ARBA" id="ARBA00009773"/>
    </source>
</evidence>